<evidence type="ECO:0000256" key="2">
    <source>
        <dbReference type="ARBA" id="ARBA00022857"/>
    </source>
</evidence>
<proteinExistence type="inferred from homology"/>
<dbReference type="PRINTS" id="PR00080">
    <property type="entry name" value="SDRFAMILY"/>
</dbReference>
<dbReference type="InterPro" id="IPR002347">
    <property type="entry name" value="SDR_fam"/>
</dbReference>
<keyword evidence="5" id="KW-1185">Reference proteome</keyword>
<dbReference type="Pfam" id="PF13561">
    <property type="entry name" value="adh_short_C2"/>
    <property type="match status" value="1"/>
</dbReference>
<name>A0A8H7V954_9FUNG</name>
<dbReference type="FunFam" id="3.40.50.720:FF:000084">
    <property type="entry name" value="Short-chain dehydrogenase reductase"/>
    <property type="match status" value="1"/>
</dbReference>
<dbReference type="InterPro" id="IPR036291">
    <property type="entry name" value="NAD(P)-bd_dom_sf"/>
</dbReference>
<evidence type="ECO:0000256" key="1">
    <source>
        <dbReference type="ARBA" id="ARBA00006484"/>
    </source>
</evidence>
<accession>A0A8H7V954</accession>
<reference evidence="4" key="1">
    <citation type="submission" date="2020-12" db="EMBL/GenBank/DDBJ databases">
        <title>Metabolic potential, ecology and presence of endohyphal bacteria is reflected in genomic diversity of Mucoromycotina.</title>
        <authorList>
            <person name="Muszewska A."/>
            <person name="Okrasinska A."/>
            <person name="Steczkiewicz K."/>
            <person name="Drgas O."/>
            <person name="Orlowska M."/>
            <person name="Perlinska-Lenart U."/>
            <person name="Aleksandrzak-Piekarczyk T."/>
            <person name="Szatraj K."/>
            <person name="Zielenkiewicz U."/>
            <person name="Pilsyk S."/>
            <person name="Malc E."/>
            <person name="Mieczkowski P."/>
            <person name="Kruszewska J.S."/>
            <person name="Biernat P."/>
            <person name="Pawlowska J."/>
        </authorList>
    </citation>
    <scope>NUCLEOTIDE SEQUENCE</scope>
    <source>
        <strain evidence="4">WA0000017839</strain>
    </source>
</reference>
<dbReference type="InterPro" id="IPR052178">
    <property type="entry name" value="Sec_Metab_Biosynth_SDR"/>
</dbReference>
<comment type="caution">
    <text evidence="4">The sequence shown here is derived from an EMBL/GenBank/DDBJ whole genome shotgun (WGS) entry which is preliminary data.</text>
</comment>
<keyword evidence="3" id="KW-0560">Oxidoreductase</keyword>
<dbReference type="EMBL" id="JAEPRD010000034">
    <property type="protein sequence ID" value="KAG2205794.1"/>
    <property type="molecule type" value="Genomic_DNA"/>
</dbReference>
<gene>
    <name evidence="4" type="ORF">INT47_003977</name>
</gene>
<dbReference type="SUPFAM" id="SSF51735">
    <property type="entry name" value="NAD(P)-binding Rossmann-fold domains"/>
    <property type="match status" value="1"/>
</dbReference>
<evidence type="ECO:0000313" key="4">
    <source>
        <dbReference type="EMBL" id="KAG2205794.1"/>
    </source>
</evidence>
<dbReference type="AlphaFoldDB" id="A0A8H7V954"/>
<dbReference type="PROSITE" id="PS00061">
    <property type="entry name" value="ADH_SHORT"/>
    <property type="match status" value="1"/>
</dbReference>
<organism evidence="4 5">
    <name type="scientific">Mucor saturninus</name>
    <dbReference type="NCBI Taxonomy" id="64648"/>
    <lineage>
        <taxon>Eukaryota</taxon>
        <taxon>Fungi</taxon>
        <taxon>Fungi incertae sedis</taxon>
        <taxon>Mucoromycota</taxon>
        <taxon>Mucoromycotina</taxon>
        <taxon>Mucoromycetes</taxon>
        <taxon>Mucorales</taxon>
        <taxon>Mucorineae</taxon>
        <taxon>Mucoraceae</taxon>
        <taxon>Mucor</taxon>
    </lineage>
</organism>
<sequence>MDYNNLFNVQGKVVLVTGGSRGIGEMIATGFVSAGAKVYISSRSIKACEKVATELNQKGPGQCFAIPADLAKLDEVHRLVAELQKRETHLDVLVNNAGATWGESFQEYPDEAFDKVLTLNLKRVFSLTQACYELLTAKATTSNPSSVINIGSVDGLRPPPQETYAYSASKAGLHQLTRHLAGKLGEDGILVNTIAPGAFPSKMMKATLDAFGDIIVAKVPVGRIGSPEDIAGTCIYLSSRAGQYTNGALITVDGGVTVNTLSKI</sequence>
<dbReference type="OrthoDB" id="294295at2759"/>
<keyword evidence="2" id="KW-0521">NADP</keyword>
<dbReference type="Proteomes" id="UP000603453">
    <property type="component" value="Unassembled WGS sequence"/>
</dbReference>
<dbReference type="GO" id="GO:0016491">
    <property type="term" value="F:oxidoreductase activity"/>
    <property type="evidence" value="ECO:0007669"/>
    <property type="project" value="UniProtKB-KW"/>
</dbReference>
<evidence type="ECO:0000256" key="3">
    <source>
        <dbReference type="ARBA" id="ARBA00023002"/>
    </source>
</evidence>
<dbReference type="PANTHER" id="PTHR43618">
    <property type="entry name" value="7-ALPHA-HYDROXYSTEROID DEHYDROGENASE"/>
    <property type="match status" value="1"/>
</dbReference>
<dbReference type="PRINTS" id="PR00081">
    <property type="entry name" value="GDHRDH"/>
</dbReference>
<evidence type="ECO:0000313" key="5">
    <source>
        <dbReference type="Proteomes" id="UP000603453"/>
    </source>
</evidence>
<protein>
    <submittedName>
        <fullName evidence="4">Uncharacterized protein</fullName>
    </submittedName>
</protein>
<dbReference type="InterPro" id="IPR020904">
    <property type="entry name" value="Sc_DH/Rdtase_CS"/>
</dbReference>
<comment type="similarity">
    <text evidence="1">Belongs to the short-chain dehydrogenases/reductases (SDR) family.</text>
</comment>
<dbReference type="PANTHER" id="PTHR43618:SF17">
    <property type="entry name" value="RHAMNOLIPIDS BIOSYNTHESIS 3-OXOACYL-[ACYL-CARRIER-PROTEIN] REDUCTASE"/>
    <property type="match status" value="1"/>
</dbReference>
<dbReference type="Gene3D" id="3.40.50.720">
    <property type="entry name" value="NAD(P)-binding Rossmann-like Domain"/>
    <property type="match status" value="1"/>
</dbReference>